<gene>
    <name evidence="4" type="ORF">KP79_PYT13599</name>
</gene>
<feature type="compositionally biased region" description="Basic and acidic residues" evidence="2">
    <location>
        <begin position="226"/>
        <end position="238"/>
    </location>
</feature>
<feature type="compositionally biased region" description="Polar residues" evidence="2">
    <location>
        <begin position="1256"/>
        <end position="1287"/>
    </location>
</feature>
<evidence type="ECO:0000256" key="1">
    <source>
        <dbReference type="SAM" id="Coils"/>
    </source>
</evidence>
<dbReference type="Gene3D" id="1.10.287.110">
    <property type="entry name" value="DnaJ domain"/>
    <property type="match status" value="1"/>
</dbReference>
<feature type="compositionally biased region" description="Polar residues" evidence="2">
    <location>
        <begin position="807"/>
        <end position="818"/>
    </location>
</feature>
<feature type="compositionally biased region" description="Low complexity" evidence="2">
    <location>
        <begin position="938"/>
        <end position="953"/>
    </location>
</feature>
<feature type="region of interest" description="Disordered" evidence="2">
    <location>
        <begin position="1719"/>
        <end position="1766"/>
    </location>
</feature>
<dbReference type="PROSITE" id="PS50076">
    <property type="entry name" value="DNAJ_2"/>
    <property type="match status" value="1"/>
</dbReference>
<evidence type="ECO:0000259" key="3">
    <source>
        <dbReference type="PROSITE" id="PS50076"/>
    </source>
</evidence>
<organism evidence="4 5">
    <name type="scientific">Mizuhopecten yessoensis</name>
    <name type="common">Japanese scallop</name>
    <name type="synonym">Patinopecten yessoensis</name>
    <dbReference type="NCBI Taxonomy" id="6573"/>
    <lineage>
        <taxon>Eukaryota</taxon>
        <taxon>Metazoa</taxon>
        <taxon>Spiralia</taxon>
        <taxon>Lophotrochozoa</taxon>
        <taxon>Mollusca</taxon>
        <taxon>Bivalvia</taxon>
        <taxon>Autobranchia</taxon>
        <taxon>Pteriomorphia</taxon>
        <taxon>Pectinida</taxon>
        <taxon>Pectinoidea</taxon>
        <taxon>Pectinidae</taxon>
        <taxon>Mizuhopecten</taxon>
    </lineage>
</organism>
<dbReference type="Proteomes" id="UP000242188">
    <property type="component" value="Unassembled WGS sequence"/>
</dbReference>
<dbReference type="InterPro" id="IPR052276">
    <property type="entry name" value="Diphthamide-biosynth_chaperone"/>
</dbReference>
<feature type="compositionally biased region" description="Basic residues" evidence="2">
    <location>
        <begin position="190"/>
        <end position="208"/>
    </location>
</feature>
<feature type="region of interest" description="Disordered" evidence="2">
    <location>
        <begin position="1226"/>
        <end position="1287"/>
    </location>
</feature>
<feature type="region of interest" description="Disordered" evidence="2">
    <location>
        <begin position="938"/>
        <end position="1071"/>
    </location>
</feature>
<evidence type="ECO:0000256" key="2">
    <source>
        <dbReference type="SAM" id="MobiDB-lite"/>
    </source>
</evidence>
<keyword evidence="1" id="KW-0175">Coiled coil</keyword>
<feature type="compositionally biased region" description="Polar residues" evidence="2">
    <location>
        <begin position="684"/>
        <end position="701"/>
    </location>
</feature>
<feature type="compositionally biased region" description="Basic and acidic residues" evidence="2">
    <location>
        <begin position="796"/>
        <end position="806"/>
    </location>
</feature>
<dbReference type="SMART" id="SM00271">
    <property type="entry name" value="DnaJ"/>
    <property type="match status" value="1"/>
</dbReference>
<feature type="region of interest" description="Disordered" evidence="2">
    <location>
        <begin position="796"/>
        <end position="827"/>
    </location>
</feature>
<feature type="region of interest" description="Disordered" evidence="2">
    <location>
        <begin position="677"/>
        <end position="715"/>
    </location>
</feature>
<evidence type="ECO:0000313" key="5">
    <source>
        <dbReference type="Proteomes" id="UP000242188"/>
    </source>
</evidence>
<dbReference type="SUPFAM" id="SSF46565">
    <property type="entry name" value="Chaperone J-domain"/>
    <property type="match status" value="1"/>
</dbReference>
<feature type="compositionally biased region" description="Basic and acidic residues" evidence="2">
    <location>
        <begin position="540"/>
        <end position="555"/>
    </location>
</feature>
<feature type="compositionally biased region" description="Basic and acidic residues" evidence="2">
    <location>
        <begin position="279"/>
        <end position="299"/>
    </location>
</feature>
<feature type="compositionally biased region" description="Polar residues" evidence="2">
    <location>
        <begin position="962"/>
        <end position="979"/>
    </location>
</feature>
<proteinExistence type="predicted"/>
<feature type="compositionally biased region" description="Basic and acidic residues" evidence="2">
    <location>
        <begin position="307"/>
        <end position="333"/>
    </location>
</feature>
<name>A0A210QXP1_MIZYE</name>
<dbReference type="Pfam" id="PF00226">
    <property type="entry name" value="DnaJ"/>
    <property type="match status" value="1"/>
</dbReference>
<feature type="region of interest" description="Disordered" evidence="2">
    <location>
        <begin position="279"/>
        <end position="335"/>
    </location>
</feature>
<dbReference type="InterPro" id="IPR036869">
    <property type="entry name" value="J_dom_sf"/>
</dbReference>
<dbReference type="OrthoDB" id="6128653at2759"/>
<feature type="compositionally biased region" description="Polar residues" evidence="2">
    <location>
        <begin position="989"/>
        <end position="998"/>
    </location>
</feature>
<comment type="caution">
    <text evidence="4">The sequence shown here is derived from an EMBL/GenBank/DDBJ whole genome shotgun (WGS) entry which is preliminary data.</text>
</comment>
<evidence type="ECO:0000313" key="4">
    <source>
        <dbReference type="EMBL" id="OWF53486.1"/>
    </source>
</evidence>
<sequence length="1825" mass="209111">MALKREAARQKYLEVFELDTNATDEDIKKAYKKLALKYHPDKNLNDPEATQKFQELSKAYLELTKSREAFCSHCGCGCDYEFSDDEDDDDDNYEDEEDWYFDSDSEEADENIFYFGRIFMGVFSEFIFKRRFQTRKKPPDQRYTQEEKEEDNFFDFIFRKYRTKDDSDYELTEEDLKKFHSYDEWLKSRDPKKRHNHRMRKAKKKANRKMPGEKPKTVSKKQLLAEQRRREKEMREIGENIQSKIQQGSKKSKKTHTGGDQWDSNRVLRELEVIQDENRKKEMEMEQEQKKYETQERLKEKRKKKKEMKEMKKQVQSEAKKKLQDQEDLKPVTEDVDSTDVVQQYMDKQNRLFGSKASTNQRLNSQELFPMGNVRKDDSFRERDVKSGLLKQYLFNEDNNNNTTINTTNFTLESGERGDKSSLLDYHLKQYKELMKVQPVRHTEHQLKEERTRQKEVQLQRKHQELESLRDKHKENYQFKTEKKHPTSSFTTLEDEEFERMRKEYLHKQQERERKRNEEEIMELKNKRAQTQKWVQKVEPPKWYEKSAPDPDRTVPDPPIPKKNVWSTRQQRLQNMEMMRPRNELDEEAILRKVMEESQKTAELEVQRRRQIAQMNREKIQMEKELAAKTVVPDPMEKPFVRPKPIESIWDVKEDPPLPVKSVPVNPVSVWASNPLIKSKPAKQENTSQPPKSYSSSVTEDSPNHPKLKTSFSNRRPNVKVHIPEKTVTNDDWDEDLKDQYLPQHSPSSFHQYMKWQPVAKAMLEQQKEEIKTKPSSPIDQLDNFDVKEDHQKCESQTARVRDKSIHNSANATPSGQMHTRKSPWLKAAPEEQVESLSAEPGVQSIWEQNKVTTEFKKNPNRQLGNKSFGEDWEDDIDDVVSVWPSTTKSCDPESISSVSKCEDHAQHIHQQVLSKVGTMQMVNDDSVNESWLPEKSQIIQKQPSDQPQQKQDQQSEHQCKEISSNSGTRTVSTRSESPIFTHREHPSLQPQGSQSLGYSEARAQAFTQEVRPGKPEVCGRGEDEDLSVKEPQQKKPPQQQRVQGLGHILPRMPKAPQGSSEPSVPNAPNPVTMPRVPALWKNLVKHQANPKLDTNELPDEPHVSPALDQELKLGETTEKKKEGTRNLPLRLPRLPKALHALKRYQRSDNVSGLETSAAYKQQPAVESQKISGQKLVRDLLNEQADPDFLKSLSEIEHDEQSSATSQYAAGEPQTHVYTNLNVANNPLCNNSKSPATDMSREPSSHDLREARSDVNSHCQPKIDSTVNSQGEDIELSTKSGQNSTSDNLPPVTAQNFMPQGLLGQNVFQPSLPSGLPEGLPPYLVQAYLQYLSQSPKVENTGPTNKVLPTIQHAQPQAEAILPGYPLVAGAGLGGMLPIPTMMPFVGLPNPMMQTEYMLQQTQLLQQQEERLRQNQQVLMQQQQQLLLTQNIQQGSGLTCVPAERGLGGAPVLQTTQPNLQGLHQSQHMKTGPPTSASDTENFIVNPMEQKLPTQQGITRTEIMETAYGACDSILQGQDMHKSLFQKSVLQNQRSETEGDNQGILGQGQLHQLDEGCHRDGLQPFPPPFSGNVMSAQQYNPPSVHGNIPPVEQHNPMLVHRNIQPAQQYKPPLVPGMVNPVQRYYPPSVPGNIPAVEQYKPPSVSGNIPSAEQYDPMKILRNSSTMQHYNPPVPSVPENITPAPQYNPPSVPGNIPSAEQYNPMSIHGNITPAQQYMPPSVPTANSASTKKESCHGNHPIVKQSITRPRTSISPVESQGSSTGESDLVKDSSVITVEKKYLRLPPKLQRRQEQTRAVQQMLNKLHMESLEMEKDETAVDKEQRCF</sequence>
<dbReference type="PANTHER" id="PTHR44240:SF10">
    <property type="entry name" value="J DOMAIN-CONTAINING PROTEIN"/>
    <property type="match status" value="1"/>
</dbReference>
<feature type="region of interest" description="Disordered" evidence="2">
    <location>
        <begin position="540"/>
        <end position="564"/>
    </location>
</feature>
<protein>
    <submittedName>
        <fullName evidence="4">Chaperone protein DnaJ</fullName>
    </submittedName>
</protein>
<dbReference type="STRING" id="6573.A0A210QXP1"/>
<dbReference type="CDD" id="cd06257">
    <property type="entry name" value="DnaJ"/>
    <property type="match status" value="1"/>
</dbReference>
<feature type="compositionally biased region" description="Basic and acidic residues" evidence="2">
    <location>
        <begin position="1012"/>
        <end position="1034"/>
    </location>
</feature>
<feature type="coiled-coil region" evidence="1">
    <location>
        <begin position="449"/>
        <end position="532"/>
    </location>
</feature>
<dbReference type="InterPro" id="IPR001623">
    <property type="entry name" value="DnaJ_domain"/>
</dbReference>
<dbReference type="PRINTS" id="PR00625">
    <property type="entry name" value="JDOMAIN"/>
</dbReference>
<accession>A0A210QXP1</accession>
<keyword evidence="5" id="KW-1185">Reference proteome</keyword>
<reference evidence="4 5" key="1">
    <citation type="journal article" date="2017" name="Nat. Ecol. Evol.">
        <title>Scallop genome provides insights into evolution of bilaterian karyotype and development.</title>
        <authorList>
            <person name="Wang S."/>
            <person name="Zhang J."/>
            <person name="Jiao W."/>
            <person name="Li J."/>
            <person name="Xun X."/>
            <person name="Sun Y."/>
            <person name="Guo X."/>
            <person name="Huan P."/>
            <person name="Dong B."/>
            <person name="Zhang L."/>
            <person name="Hu X."/>
            <person name="Sun X."/>
            <person name="Wang J."/>
            <person name="Zhao C."/>
            <person name="Wang Y."/>
            <person name="Wang D."/>
            <person name="Huang X."/>
            <person name="Wang R."/>
            <person name="Lv J."/>
            <person name="Li Y."/>
            <person name="Zhang Z."/>
            <person name="Liu B."/>
            <person name="Lu W."/>
            <person name="Hui Y."/>
            <person name="Liang J."/>
            <person name="Zhou Z."/>
            <person name="Hou R."/>
            <person name="Li X."/>
            <person name="Liu Y."/>
            <person name="Li H."/>
            <person name="Ning X."/>
            <person name="Lin Y."/>
            <person name="Zhao L."/>
            <person name="Xing Q."/>
            <person name="Dou J."/>
            <person name="Li Y."/>
            <person name="Mao J."/>
            <person name="Guo H."/>
            <person name="Dou H."/>
            <person name="Li T."/>
            <person name="Mu C."/>
            <person name="Jiang W."/>
            <person name="Fu Q."/>
            <person name="Fu X."/>
            <person name="Miao Y."/>
            <person name="Liu J."/>
            <person name="Yu Q."/>
            <person name="Li R."/>
            <person name="Liao H."/>
            <person name="Li X."/>
            <person name="Kong Y."/>
            <person name="Jiang Z."/>
            <person name="Chourrout D."/>
            <person name="Li R."/>
            <person name="Bao Z."/>
        </authorList>
    </citation>
    <scope>NUCLEOTIDE SEQUENCE [LARGE SCALE GENOMIC DNA]</scope>
    <source>
        <strain evidence="4 5">PY_sf001</strain>
    </source>
</reference>
<feature type="compositionally biased region" description="Basic and acidic residues" evidence="2">
    <location>
        <begin position="1239"/>
        <end position="1255"/>
    </location>
</feature>
<feature type="domain" description="J" evidence="3">
    <location>
        <begin position="11"/>
        <end position="68"/>
    </location>
</feature>
<dbReference type="EMBL" id="NEDP02001335">
    <property type="protein sequence ID" value="OWF53486.1"/>
    <property type="molecule type" value="Genomic_DNA"/>
</dbReference>
<feature type="region of interest" description="Disordered" evidence="2">
    <location>
        <begin position="189"/>
        <end position="262"/>
    </location>
</feature>
<feature type="compositionally biased region" description="Polar residues" evidence="2">
    <location>
        <begin position="1743"/>
        <end position="1764"/>
    </location>
</feature>
<dbReference type="PANTHER" id="PTHR44240">
    <property type="entry name" value="DNAJ DOMAIN (PROKARYOTIC HEAT SHOCK PROTEIN)-RELATED"/>
    <property type="match status" value="1"/>
</dbReference>
<feature type="region of interest" description="Disordered" evidence="2">
    <location>
        <begin position="1677"/>
        <end position="1698"/>
    </location>
</feature>